<name>A0A1I7Y829_9BILA</name>
<reference evidence="2" key="1">
    <citation type="submission" date="2016-11" db="UniProtKB">
        <authorList>
            <consortium name="WormBaseParasite"/>
        </authorList>
    </citation>
    <scope>IDENTIFICATION</scope>
</reference>
<dbReference type="AlphaFoldDB" id="A0A1I7Y829"/>
<evidence type="ECO:0000313" key="1">
    <source>
        <dbReference type="Proteomes" id="UP000095287"/>
    </source>
</evidence>
<protein>
    <submittedName>
        <fullName evidence="2">Ovule protein</fullName>
    </submittedName>
</protein>
<dbReference type="Proteomes" id="UP000095287">
    <property type="component" value="Unplaced"/>
</dbReference>
<sequence>MTYEPVYGNGSVPNSSRQENTLLLWENVDTRIFLEQESTIILCICVIRVDLVPYAGYGYAKRSPLSTAQSRVSPHGYK</sequence>
<organism evidence="1 2">
    <name type="scientific">Steinernema glaseri</name>
    <dbReference type="NCBI Taxonomy" id="37863"/>
    <lineage>
        <taxon>Eukaryota</taxon>
        <taxon>Metazoa</taxon>
        <taxon>Ecdysozoa</taxon>
        <taxon>Nematoda</taxon>
        <taxon>Chromadorea</taxon>
        <taxon>Rhabditida</taxon>
        <taxon>Tylenchina</taxon>
        <taxon>Panagrolaimomorpha</taxon>
        <taxon>Strongyloidoidea</taxon>
        <taxon>Steinernematidae</taxon>
        <taxon>Steinernema</taxon>
    </lineage>
</organism>
<dbReference type="WBParaSite" id="L893_g13623.t1">
    <property type="protein sequence ID" value="L893_g13623.t1"/>
    <property type="gene ID" value="L893_g13623"/>
</dbReference>
<accession>A0A1I7Y829</accession>
<proteinExistence type="predicted"/>
<evidence type="ECO:0000313" key="2">
    <source>
        <dbReference type="WBParaSite" id="L893_g13623.t1"/>
    </source>
</evidence>
<keyword evidence="1" id="KW-1185">Reference proteome</keyword>